<proteinExistence type="predicted"/>
<keyword evidence="2" id="KW-1003">Cell membrane</keyword>
<evidence type="ECO:0000256" key="5">
    <source>
        <dbReference type="ARBA" id="ARBA00023136"/>
    </source>
</evidence>
<dbReference type="GO" id="GO:0044781">
    <property type="term" value="P:bacterial-type flagellum organization"/>
    <property type="evidence" value="ECO:0007669"/>
    <property type="project" value="InterPro"/>
</dbReference>
<keyword evidence="5" id="KW-0472">Membrane</keyword>
<dbReference type="GO" id="GO:0016020">
    <property type="term" value="C:membrane"/>
    <property type="evidence" value="ECO:0007669"/>
    <property type="project" value="InterPro"/>
</dbReference>
<dbReference type="RefSeq" id="WP_017427929.1">
    <property type="nucleotide sequence ID" value="NZ_CP023711.1"/>
</dbReference>
<dbReference type="EMBL" id="UGSC01000001">
    <property type="protein sequence ID" value="SUA69261.1"/>
    <property type="molecule type" value="Genomic_DNA"/>
</dbReference>
<accession>A0A378XYA8</accession>
<keyword evidence="6" id="KW-0969">Cilium</keyword>
<dbReference type="GeneID" id="93350913"/>
<keyword evidence="6" id="KW-0282">Flagellum</keyword>
<keyword evidence="3" id="KW-0812">Transmembrane</keyword>
<evidence type="ECO:0000256" key="1">
    <source>
        <dbReference type="ARBA" id="ARBA00004236"/>
    </source>
</evidence>
<dbReference type="Pfam" id="PF04347">
    <property type="entry name" value="FliO"/>
    <property type="match status" value="1"/>
</dbReference>
<evidence type="ECO:0000256" key="4">
    <source>
        <dbReference type="ARBA" id="ARBA00022989"/>
    </source>
</evidence>
<evidence type="ECO:0000256" key="2">
    <source>
        <dbReference type="ARBA" id="ARBA00022475"/>
    </source>
</evidence>
<sequence length="178" mass="19948">MDTQQGASDALSTSSNIGNIAWVLFVLIFIIVLIVYLIRFLSKRNQSWFSNRSVRILGGVGLGPNKSLQLVEVGSSVYLIGVGEDIRLVDKVSDPEEVEQILAALEQEASLQRGPIAPLFAKIADKLRRNNAAQQQQSEEETSFHEMFESKLRQMPNRKDKLEKLRNEENTTDRSGDS</sequence>
<evidence type="ECO:0000256" key="3">
    <source>
        <dbReference type="ARBA" id="ARBA00022692"/>
    </source>
</evidence>
<keyword evidence="6" id="KW-0966">Cell projection</keyword>
<name>A0A378XYA8_PAEPO</name>
<reference evidence="6 7" key="1">
    <citation type="submission" date="2018-06" db="EMBL/GenBank/DDBJ databases">
        <authorList>
            <consortium name="Pathogen Informatics"/>
            <person name="Doyle S."/>
        </authorList>
    </citation>
    <scope>NUCLEOTIDE SEQUENCE [LARGE SCALE GENOMIC DNA]</scope>
    <source>
        <strain evidence="6 7">NCTC10343</strain>
    </source>
</reference>
<comment type="subcellular location">
    <subcellularLocation>
        <location evidence="1">Cell membrane</location>
    </subcellularLocation>
</comment>
<dbReference type="Proteomes" id="UP000254400">
    <property type="component" value="Unassembled WGS sequence"/>
</dbReference>
<gene>
    <name evidence="6" type="ORF">NCTC10343_02138</name>
</gene>
<protein>
    <submittedName>
        <fullName evidence="6">Flagellar protein</fullName>
    </submittedName>
</protein>
<dbReference type="AlphaFoldDB" id="A0A378XYA8"/>
<keyword evidence="4" id="KW-1133">Transmembrane helix</keyword>
<evidence type="ECO:0000313" key="7">
    <source>
        <dbReference type="Proteomes" id="UP000254400"/>
    </source>
</evidence>
<evidence type="ECO:0000313" key="6">
    <source>
        <dbReference type="EMBL" id="SUA69261.1"/>
    </source>
</evidence>
<organism evidence="6 7">
    <name type="scientific">Paenibacillus polymyxa</name>
    <name type="common">Bacillus polymyxa</name>
    <dbReference type="NCBI Taxonomy" id="1406"/>
    <lineage>
        <taxon>Bacteria</taxon>
        <taxon>Bacillati</taxon>
        <taxon>Bacillota</taxon>
        <taxon>Bacilli</taxon>
        <taxon>Bacillales</taxon>
        <taxon>Paenibacillaceae</taxon>
        <taxon>Paenibacillus</taxon>
    </lineage>
</organism>
<dbReference type="InterPro" id="IPR022781">
    <property type="entry name" value="Flagellar_biosynth_FliO"/>
</dbReference>